<keyword evidence="1" id="KW-0808">Transferase</keyword>
<dbReference type="Proteomes" id="UP000642265">
    <property type="component" value="Unassembled WGS sequence"/>
</dbReference>
<name>A0A8I0TB31_BRUAN</name>
<comment type="caution">
    <text evidence="1">The sequence shown here is derived from an EMBL/GenBank/DDBJ whole genome shotgun (WGS) entry which is preliminary data.</text>
</comment>
<proteinExistence type="predicted"/>
<accession>A0A8I0TB31</accession>
<dbReference type="SUPFAM" id="SSF53335">
    <property type="entry name" value="S-adenosyl-L-methionine-dependent methyltransferases"/>
    <property type="match status" value="1"/>
</dbReference>
<evidence type="ECO:0000313" key="2">
    <source>
        <dbReference type="Proteomes" id="UP000642265"/>
    </source>
</evidence>
<dbReference type="GO" id="GO:0008168">
    <property type="term" value="F:methyltransferase activity"/>
    <property type="evidence" value="ECO:0007669"/>
    <property type="project" value="UniProtKB-KW"/>
</dbReference>
<dbReference type="Pfam" id="PF13489">
    <property type="entry name" value="Methyltransf_23"/>
    <property type="match status" value="1"/>
</dbReference>
<protein>
    <submittedName>
        <fullName evidence="1">Methyltransferase domain-containing protein</fullName>
    </submittedName>
</protein>
<reference evidence="1" key="1">
    <citation type="submission" date="2020-09" db="EMBL/GenBank/DDBJ databases">
        <authorList>
            <person name="Dalcin Martins P."/>
        </authorList>
    </citation>
    <scope>NUCLEOTIDE SEQUENCE</scope>
    <source>
        <strain evidence="1">MAG47</strain>
    </source>
</reference>
<keyword evidence="1" id="KW-0489">Methyltransferase</keyword>
<evidence type="ECO:0000313" key="1">
    <source>
        <dbReference type="EMBL" id="MBE0561841.1"/>
    </source>
</evidence>
<dbReference type="EMBL" id="JACZKO010000038">
    <property type="protein sequence ID" value="MBE0561841.1"/>
    <property type="molecule type" value="Genomic_DNA"/>
</dbReference>
<sequence>MPISGFEVIPQHMVKVRDALSPVWGASQKELHVLDLGVGTGQWGFLFRNYLDFAYGRIAPEAQKVNLIGVEGFEAYRNPGWALYDEIIVGNILDAINSDKLNRHWDFINLIEVLEHFDRADGEKVLTWMAEHADFMMFSFHNGEQGAAFDNELERHRGKWSIEELKKIIPQTIHVCGDESGSYLWADLRK</sequence>
<dbReference type="AlphaFoldDB" id="A0A8I0TB31"/>
<dbReference type="InterPro" id="IPR029063">
    <property type="entry name" value="SAM-dependent_MTases_sf"/>
</dbReference>
<organism evidence="1 2">
    <name type="scientific">Brucella anthropi</name>
    <name type="common">Ochrobactrum anthropi</name>
    <dbReference type="NCBI Taxonomy" id="529"/>
    <lineage>
        <taxon>Bacteria</taxon>
        <taxon>Pseudomonadati</taxon>
        <taxon>Pseudomonadota</taxon>
        <taxon>Alphaproteobacteria</taxon>
        <taxon>Hyphomicrobiales</taxon>
        <taxon>Brucellaceae</taxon>
        <taxon>Brucella/Ochrobactrum group</taxon>
        <taxon>Brucella</taxon>
    </lineage>
</organism>
<reference evidence="1" key="2">
    <citation type="submission" date="2020-10" db="EMBL/GenBank/DDBJ databases">
        <title>Enrichment of novel Verrucomicrobia, Bacteroidetes and Krumholzibacteria in an oxygen-limited, methane- and iron-fed bioreactor inoculated with Bothnian Sea sediments.</title>
        <authorList>
            <person name="Martins P.D."/>
            <person name="de Jong A."/>
            <person name="Lenstra W.K."/>
            <person name="van Helmond N.A.G.M."/>
            <person name="Slomp C.P."/>
            <person name="Jetten M.S.M."/>
            <person name="Welte C.U."/>
            <person name="Rasigraf O."/>
        </authorList>
    </citation>
    <scope>NUCLEOTIDE SEQUENCE</scope>
    <source>
        <strain evidence="1">MAG47</strain>
    </source>
</reference>
<dbReference type="GO" id="GO:0032259">
    <property type="term" value="P:methylation"/>
    <property type="evidence" value="ECO:0007669"/>
    <property type="project" value="UniProtKB-KW"/>
</dbReference>
<dbReference type="Gene3D" id="3.40.50.150">
    <property type="entry name" value="Vaccinia Virus protein VP39"/>
    <property type="match status" value="1"/>
</dbReference>
<gene>
    <name evidence="1" type="ORF">IH622_13645</name>
</gene>